<reference evidence="2" key="1">
    <citation type="submission" date="2021-01" db="EMBL/GenBank/DDBJ databases">
        <authorList>
            <consortium name="Genoscope - CEA"/>
            <person name="William W."/>
        </authorList>
    </citation>
    <scope>NUCLEOTIDE SEQUENCE</scope>
</reference>
<keyword evidence="1" id="KW-0472">Membrane</keyword>
<dbReference type="OMA" id="EFEPKML"/>
<feature type="transmembrane region" description="Helical" evidence="1">
    <location>
        <begin position="20"/>
        <end position="39"/>
    </location>
</feature>
<accession>A0A8S1L819</accession>
<keyword evidence="3" id="KW-1185">Reference proteome</keyword>
<gene>
    <name evidence="2" type="ORF">PPRIM_AZ9-3.1.T0320155</name>
</gene>
<sequence>MIAKIVQKLRSLTMKSQIILFNVLTLVIVLSVVWINYYVQTQIFSSISFSSLYQILQKQDQDKIGFIAKNVALIIELKFLSILKQMEQIKEFYIFFEKEKENIVNNYKMDSCISIEDYINDNTSLYTPKFCYQAIGVPDYVTIPQNETEILILHDFISFLNHYSFSLDVSFSGMIQISSVSKTKYFSQFPFCFLLPWFDITSLPWYQNHLLKTQENQREGFIFSPLNDFFITKIKEMSITSSLYSDGNMIGIIREGLIISDYLIPTVPYNVLLLDQDGLVVYFNIEQLRNKTDYFYIYDQNVTGFNKTDWEDMIQFSSQRKKVILVLENKLQNEKVNVYSLQVLKNNFTLIVYTNITTKIDQQNQSTAIRETSFINFTISLFGQILLGFVAIILQIFVLLIVFKPLKQFNSIIKQYTLSQGNNVNSEIFKMIHKKTQESDALTTLQNKILNFSQILSERQGKKCDMCKIWESFTFNEKELQLDFYQIKNQFQILQNGMQEFEPKMLKIIKQGIK</sequence>
<comment type="caution">
    <text evidence="2">The sequence shown here is derived from an EMBL/GenBank/DDBJ whole genome shotgun (WGS) entry which is preliminary data.</text>
</comment>
<keyword evidence="1" id="KW-1133">Transmembrane helix</keyword>
<proteinExistence type="predicted"/>
<keyword evidence="1" id="KW-0812">Transmembrane</keyword>
<dbReference type="EMBL" id="CAJJDM010000031">
    <property type="protein sequence ID" value="CAD8061792.1"/>
    <property type="molecule type" value="Genomic_DNA"/>
</dbReference>
<dbReference type="Proteomes" id="UP000688137">
    <property type="component" value="Unassembled WGS sequence"/>
</dbReference>
<evidence type="ECO:0000313" key="2">
    <source>
        <dbReference type="EMBL" id="CAD8061792.1"/>
    </source>
</evidence>
<feature type="transmembrane region" description="Helical" evidence="1">
    <location>
        <begin position="381"/>
        <end position="403"/>
    </location>
</feature>
<evidence type="ECO:0008006" key="4">
    <source>
        <dbReference type="Google" id="ProtNLM"/>
    </source>
</evidence>
<evidence type="ECO:0000313" key="3">
    <source>
        <dbReference type="Proteomes" id="UP000688137"/>
    </source>
</evidence>
<evidence type="ECO:0000256" key="1">
    <source>
        <dbReference type="SAM" id="Phobius"/>
    </source>
</evidence>
<protein>
    <recommendedName>
        <fullName evidence="4">Transmembrane protein</fullName>
    </recommendedName>
</protein>
<name>A0A8S1L819_PARPR</name>
<organism evidence="2 3">
    <name type="scientific">Paramecium primaurelia</name>
    <dbReference type="NCBI Taxonomy" id="5886"/>
    <lineage>
        <taxon>Eukaryota</taxon>
        <taxon>Sar</taxon>
        <taxon>Alveolata</taxon>
        <taxon>Ciliophora</taxon>
        <taxon>Intramacronucleata</taxon>
        <taxon>Oligohymenophorea</taxon>
        <taxon>Peniculida</taxon>
        <taxon>Parameciidae</taxon>
        <taxon>Paramecium</taxon>
    </lineage>
</organism>
<dbReference type="AlphaFoldDB" id="A0A8S1L819"/>